<protein>
    <submittedName>
        <fullName evidence="1">Uncharacterized protein</fullName>
    </submittedName>
</protein>
<gene>
    <name evidence="1" type="ORF">ParKJ_10265</name>
</gene>
<dbReference type="Proteomes" id="UP001246473">
    <property type="component" value="Unassembled WGS sequence"/>
</dbReference>
<dbReference type="RefSeq" id="WP_315696872.1">
    <property type="nucleotide sequence ID" value="NZ_JANSLM010000003.1"/>
</dbReference>
<accession>A0AAP5Q598</accession>
<organism evidence="1 2">
    <name type="scientific">Paraburkholderia fungorum</name>
    <dbReference type="NCBI Taxonomy" id="134537"/>
    <lineage>
        <taxon>Bacteria</taxon>
        <taxon>Pseudomonadati</taxon>
        <taxon>Pseudomonadota</taxon>
        <taxon>Betaproteobacteria</taxon>
        <taxon>Burkholderiales</taxon>
        <taxon>Burkholderiaceae</taxon>
        <taxon>Paraburkholderia</taxon>
    </lineage>
</organism>
<dbReference type="EMBL" id="JANSLM010000003">
    <property type="protein sequence ID" value="MDT8837796.1"/>
    <property type="molecule type" value="Genomic_DNA"/>
</dbReference>
<reference evidence="1" key="1">
    <citation type="submission" date="2022-08" db="EMBL/GenBank/DDBJ databases">
        <authorList>
            <person name="Kim S.-J."/>
        </authorList>
    </citation>
    <scope>NUCLEOTIDE SEQUENCE</scope>
    <source>
        <strain evidence="1">KJ</strain>
    </source>
</reference>
<sequence length="120" mass="13466">MTAHNAEAVLEQNWLRHKSGGIPESDLPQLLTAAEQQCLSDWIELASKRTGTAVQTPSLKRCVDLASWCRHGTDTLTDVDYAHRTQMIESAARRFDVPENVLKILATSTLNLEQCFRSTR</sequence>
<evidence type="ECO:0000313" key="2">
    <source>
        <dbReference type="Proteomes" id="UP001246473"/>
    </source>
</evidence>
<dbReference type="AlphaFoldDB" id="A0AAP5Q598"/>
<proteinExistence type="predicted"/>
<evidence type="ECO:0000313" key="1">
    <source>
        <dbReference type="EMBL" id="MDT8837796.1"/>
    </source>
</evidence>
<name>A0AAP5Q598_9BURK</name>
<comment type="caution">
    <text evidence="1">The sequence shown here is derived from an EMBL/GenBank/DDBJ whole genome shotgun (WGS) entry which is preliminary data.</text>
</comment>